<protein>
    <submittedName>
        <fullName evidence="1">Carbon monoxide dehydrogenase</fullName>
    </submittedName>
</protein>
<reference evidence="1 2" key="1">
    <citation type="journal article" date="2022" name="Int. J. Syst. Evol. Microbiol.">
        <title>Neobacillus kokaensis sp. nov., isolated from soil.</title>
        <authorList>
            <person name="Yuki K."/>
            <person name="Matsubara H."/>
            <person name="Yamaguchi S."/>
        </authorList>
    </citation>
    <scope>NUCLEOTIDE SEQUENCE [LARGE SCALE GENOMIC DNA]</scope>
    <source>
        <strain evidence="1 2">LOB 377</strain>
    </source>
</reference>
<dbReference type="SUPFAM" id="SSF55961">
    <property type="entry name" value="Bet v1-like"/>
    <property type="match status" value="1"/>
</dbReference>
<dbReference type="Pfam" id="PF06240">
    <property type="entry name" value="COXG"/>
    <property type="match status" value="1"/>
</dbReference>
<gene>
    <name evidence="1" type="ORF">AM1BK_28710</name>
</gene>
<sequence>MKVEYTYSFHLPRNIVWKYIQDAQVLRSALPGCQSFEERSDGVYLAEMGVNVGPIKGLFTTEVQQTNQIPPSSYRLMVKGKGKPGEIDAIADMFIKEVKDSSQVTCVADVEVTGVLASVGQRVMGGVAKIILSQFFKAAEKEMKKEINKV</sequence>
<dbReference type="InterPro" id="IPR023393">
    <property type="entry name" value="START-like_dom_sf"/>
</dbReference>
<organism evidence="1 2">
    <name type="scientific">Neobacillus kokaensis</name>
    <dbReference type="NCBI Taxonomy" id="2759023"/>
    <lineage>
        <taxon>Bacteria</taxon>
        <taxon>Bacillati</taxon>
        <taxon>Bacillota</taxon>
        <taxon>Bacilli</taxon>
        <taxon>Bacillales</taxon>
        <taxon>Bacillaceae</taxon>
        <taxon>Neobacillus</taxon>
    </lineage>
</organism>
<keyword evidence="2" id="KW-1185">Reference proteome</keyword>
<dbReference type="PANTHER" id="PTHR38588:SF1">
    <property type="entry name" value="BLL0334 PROTEIN"/>
    <property type="match status" value="1"/>
</dbReference>
<proteinExistence type="predicted"/>
<dbReference type="InterPro" id="IPR010419">
    <property type="entry name" value="CO_DH_gsu"/>
</dbReference>
<dbReference type="CDD" id="cd05018">
    <property type="entry name" value="CoxG"/>
    <property type="match status" value="1"/>
</dbReference>
<name>A0ABQ3N5Q2_9BACI</name>
<dbReference type="Proteomes" id="UP000637074">
    <property type="component" value="Unassembled WGS sequence"/>
</dbReference>
<comment type="caution">
    <text evidence="1">The sequence shown here is derived from an EMBL/GenBank/DDBJ whole genome shotgun (WGS) entry which is preliminary data.</text>
</comment>
<evidence type="ECO:0000313" key="2">
    <source>
        <dbReference type="Proteomes" id="UP000637074"/>
    </source>
</evidence>
<accession>A0ABQ3N5Q2</accession>
<dbReference type="PANTHER" id="PTHR38588">
    <property type="entry name" value="BLL0334 PROTEIN"/>
    <property type="match status" value="1"/>
</dbReference>
<dbReference type="RefSeq" id="WP_191273934.1">
    <property type="nucleotide sequence ID" value="NZ_BNDS01000011.1"/>
</dbReference>
<dbReference type="Gene3D" id="3.30.530.20">
    <property type="match status" value="1"/>
</dbReference>
<dbReference type="EMBL" id="BNDS01000011">
    <property type="protein sequence ID" value="GHH99328.1"/>
    <property type="molecule type" value="Genomic_DNA"/>
</dbReference>
<evidence type="ECO:0000313" key="1">
    <source>
        <dbReference type="EMBL" id="GHH99328.1"/>
    </source>
</evidence>